<dbReference type="EMBL" id="RBIL01000002">
    <property type="protein sequence ID" value="RKQ86892.1"/>
    <property type="molecule type" value="Genomic_DNA"/>
</dbReference>
<feature type="region of interest" description="Disordered" evidence="1">
    <location>
        <begin position="1"/>
        <end position="66"/>
    </location>
</feature>
<comment type="caution">
    <text evidence="3">The sequence shown here is derived from an EMBL/GenBank/DDBJ whole genome shotgun (WGS) entry which is preliminary data.</text>
</comment>
<accession>A0A660L1W8</accession>
<evidence type="ECO:0000313" key="4">
    <source>
        <dbReference type="Proteomes" id="UP000278962"/>
    </source>
</evidence>
<dbReference type="Proteomes" id="UP000278962">
    <property type="component" value="Unassembled WGS sequence"/>
</dbReference>
<feature type="domain" description="Tse2 ADP-ribosyltransferase toxin" evidence="2">
    <location>
        <begin position="7"/>
        <end position="108"/>
    </location>
</feature>
<name>A0A660L1W8_9ACTN</name>
<proteinExistence type="predicted"/>
<reference evidence="3 4" key="1">
    <citation type="submission" date="2018-10" db="EMBL/GenBank/DDBJ databases">
        <title>Genomic Encyclopedia of Archaeal and Bacterial Type Strains, Phase II (KMG-II): from individual species to whole genera.</title>
        <authorList>
            <person name="Goeker M."/>
        </authorList>
    </citation>
    <scope>NUCLEOTIDE SEQUENCE [LARGE SCALE GENOMIC DNA]</scope>
    <source>
        <strain evidence="3 4">DSM 14954</strain>
    </source>
</reference>
<evidence type="ECO:0000259" key="2">
    <source>
        <dbReference type="Pfam" id="PF18648"/>
    </source>
</evidence>
<sequence length="116" mass="12645">MKVDGDRPQVGDSARQLGVREPDDVVPDDEGKVHPGGGGMSVTPDDPWELPPYRRPEEYGGTGKDPVWRIDEDQLGSSLNFVPDAVFHGVIEPAAAVQLSMFRATLAETQPYWSLA</sequence>
<dbReference type="Pfam" id="PF18648">
    <property type="entry name" value="ADPRTs_Tse2"/>
    <property type="match status" value="1"/>
</dbReference>
<dbReference type="AlphaFoldDB" id="A0A660L1W8"/>
<organism evidence="3 4">
    <name type="scientific">Solirubrobacter pauli</name>
    <dbReference type="NCBI Taxonomy" id="166793"/>
    <lineage>
        <taxon>Bacteria</taxon>
        <taxon>Bacillati</taxon>
        <taxon>Actinomycetota</taxon>
        <taxon>Thermoleophilia</taxon>
        <taxon>Solirubrobacterales</taxon>
        <taxon>Solirubrobacteraceae</taxon>
        <taxon>Solirubrobacter</taxon>
    </lineage>
</organism>
<keyword evidence="4" id="KW-1185">Reference proteome</keyword>
<gene>
    <name evidence="3" type="ORF">C8N24_4908</name>
</gene>
<dbReference type="InterPro" id="IPR041018">
    <property type="entry name" value="ADPRTs_Tse2"/>
</dbReference>
<feature type="compositionally biased region" description="Basic and acidic residues" evidence="1">
    <location>
        <begin position="18"/>
        <end position="33"/>
    </location>
</feature>
<evidence type="ECO:0000313" key="3">
    <source>
        <dbReference type="EMBL" id="RKQ86892.1"/>
    </source>
</evidence>
<evidence type="ECO:0000256" key="1">
    <source>
        <dbReference type="SAM" id="MobiDB-lite"/>
    </source>
</evidence>
<protein>
    <recommendedName>
        <fullName evidence="2">Tse2 ADP-ribosyltransferase toxin domain-containing protein</fullName>
    </recommendedName>
</protein>